<dbReference type="EMBL" id="KV417533">
    <property type="protein sequence ID" value="KZP23376.1"/>
    <property type="molecule type" value="Genomic_DNA"/>
</dbReference>
<protein>
    <recommendedName>
        <fullName evidence="5">DUF5745 domain-containing protein</fullName>
    </recommendedName>
</protein>
<gene>
    <name evidence="2" type="ORF">FIBSPDRAFT_370285</name>
    <name evidence="3" type="ORF">FIBSPDRAFT_461781</name>
</gene>
<dbReference type="AlphaFoldDB" id="A0A167VGY7"/>
<organism evidence="2 4">
    <name type="scientific">Athelia psychrophila</name>
    <dbReference type="NCBI Taxonomy" id="1759441"/>
    <lineage>
        <taxon>Eukaryota</taxon>
        <taxon>Fungi</taxon>
        <taxon>Dikarya</taxon>
        <taxon>Basidiomycota</taxon>
        <taxon>Agaricomycotina</taxon>
        <taxon>Agaricomycetes</taxon>
        <taxon>Agaricomycetidae</taxon>
        <taxon>Atheliales</taxon>
        <taxon>Atheliaceae</taxon>
        <taxon>Athelia</taxon>
    </lineage>
</organism>
<accession>A0A167VGY7</accession>
<dbReference type="EMBL" id="KV417871">
    <property type="protein sequence ID" value="KZP05002.1"/>
    <property type="molecule type" value="Genomic_DNA"/>
</dbReference>
<dbReference type="OrthoDB" id="2596754at2759"/>
<feature type="region of interest" description="Disordered" evidence="1">
    <location>
        <begin position="284"/>
        <end position="337"/>
    </location>
</feature>
<feature type="compositionally biased region" description="Polar residues" evidence="1">
    <location>
        <begin position="288"/>
        <end position="298"/>
    </location>
</feature>
<evidence type="ECO:0000256" key="1">
    <source>
        <dbReference type="SAM" id="MobiDB-lite"/>
    </source>
</evidence>
<evidence type="ECO:0000313" key="3">
    <source>
        <dbReference type="EMBL" id="KZP23376.1"/>
    </source>
</evidence>
<proteinExistence type="predicted"/>
<evidence type="ECO:0008006" key="5">
    <source>
        <dbReference type="Google" id="ProtNLM"/>
    </source>
</evidence>
<sequence length="360" mass="39094">MSTNSLPAIFRNVSNADSSVDVVLITSLNSLLAAVHLPITVESPLDLIPSLLLAILESILQQRLPITSAVRESRSPADKVQAMKVFLGVLETDVLEMDVGLSEVDPRNLAAGEWDEVVFAGELLCWLGKQRGLLPPETVETLRDVEDSSVIPRLRGRRAGAQSPSTRSTVTNSAHTDLSIHAASVQSDTTVTDASNSFSFAPDDTASFDSTITHGPRCIHELASVSMTLPNDASGMSFGDLTNQSESFCNCHETSISSAGKTSPVRYTGWIDRIDDTEELQTFEASRRMQNQPSLSQSRSRKNPHDNSFFNPSDPSTSRTAPSRVVTRHTSPSQHKLALLNERAKLLTELAALNRANRTS</sequence>
<evidence type="ECO:0000313" key="2">
    <source>
        <dbReference type="EMBL" id="KZP05002.1"/>
    </source>
</evidence>
<feature type="compositionally biased region" description="Polar residues" evidence="1">
    <location>
        <begin position="306"/>
        <end position="321"/>
    </location>
</feature>
<reference evidence="2 4" key="1">
    <citation type="journal article" date="2016" name="Mol. Biol. Evol.">
        <title>Comparative Genomics of Early-Diverging Mushroom-Forming Fungi Provides Insights into the Origins of Lignocellulose Decay Capabilities.</title>
        <authorList>
            <person name="Nagy L.G."/>
            <person name="Riley R."/>
            <person name="Tritt A."/>
            <person name="Adam C."/>
            <person name="Daum C."/>
            <person name="Floudas D."/>
            <person name="Sun H."/>
            <person name="Yadav J.S."/>
            <person name="Pangilinan J."/>
            <person name="Larsson K.H."/>
            <person name="Matsuura K."/>
            <person name="Barry K."/>
            <person name="Labutti K."/>
            <person name="Kuo R."/>
            <person name="Ohm R.A."/>
            <person name="Bhattacharya S.S."/>
            <person name="Shirouzu T."/>
            <person name="Yoshinaga Y."/>
            <person name="Martin F.M."/>
            <person name="Grigoriev I.V."/>
            <person name="Hibbett D.S."/>
        </authorList>
    </citation>
    <scope>NUCLEOTIDE SEQUENCE [LARGE SCALE GENOMIC DNA]</scope>
    <source>
        <strain evidence="2 4">CBS 109695</strain>
    </source>
</reference>
<dbReference type="Proteomes" id="UP000076532">
    <property type="component" value="Unassembled WGS sequence"/>
</dbReference>
<name>A0A167VGY7_9AGAM</name>
<keyword evidence="4" id="KW-1185">Reference proteome</keyword>
<evidence type="ECO:0000313" key="4">
    <source>
        <dbReference type="Proteomes" id="UP000076532"/>
    </source>
</evidence>